<reference evidence="1" key="1">
    <citation type="submission" date="2021-11" db="EMBL/GenBank/DDBJ databases">
        <title>Fusarium solani-melongenae Genome sequencing and assembly.</title>
        <authorList>
            <person name="Xie S."/>
            <person name="Huang L."/>
            <person name="Zhang X."/>
        </authorList>
    </citation>
    <scope>NUCLEOTIDE SEQUENCE</scope>
    <source>
        <strain evidence="1">CRI 24-3</strain>
    </source>
</reference>
<sequence>MATGYKFEGWVGEDASSAKGNLVWKEFNPKRWEETDVDIQVTHSAICGSDIHTLSNGWVNPSSLLPTFPCVVGHEIVGKVLRVGSRVDNVAVGDIVGVGCQSDSCLSRDGPCEACESQTENYCPKRVSTYNSVHRNGDFAQGGYSLYHRCPAFFVVKLPPGITPEHASPMLCGGLTVFSPLKRYNAGPGKSVGITGVGGLGHFGILFAKAMGASKVVAISRNFNKKQDALELGADDFIASSEDKDWASKYARSLNIIINTTSSAKMPLAQYINLLKLGGVFVQLGAPDDPLTLNAFTLIRSKVHLTGSYIGSRKDIHEMFELAAAKKIEPWVQLRPIQEANEAIVDMENGLARYRYVLTNEGFEERH</sequence>
<dbReference type="EMBL" id="CP090034">
    <property type="protein sequence ID" value="UPK95709.1"/>
    <property type="molecule type" value="Genomic_DNA"/>
</dbReference>
<organism evidence="1 2">
    <name type="scientific">Fusarium solani subsp. cucurbitae</name>
    <name type="common">Neocosmosporum cucurbitae</name>
    <dbReference type="NCBI Taxonomy" id="2747967"/>
    <lineage>
        <taxon>Eukaryota</taxon>
        <taxon>Fungi</taxon>
        <taxon>Dikarya</taxon>
        <taxon>Ascomycota</taxon>
        <taxon>Pezizomycotina</taxon>
        <taxon>Sordariomycetes</taxon>
        <taxon>Hypocreomycetidae</taxon>
        <taxon>Hypocreales</taxon>
        <taxon>Nectriaceae</taxon>
        <taxon>Fusarium</taxon>
        <taxon>Fusarium solani species complex</taxon>
    </lineage>
</organism>
<gene>
    <name evidence="1" type="ORF">LCI18_006644</name>
</gene>
<protein>
    <submittedName>
        <fullName evidence="1">Uncharacterized protein</fullName>
    </submittedName>
</protein>
<accession>A0ACD3Z376</accession>
<evidence type="ECO:0000313" key="1">
    <source>
        <dbReference type="EMBL" id="UPK95709.1"/>
    </source>
</evidence>
<dbReference type="Proteomes" id="UP000830768">
    <property type="component" value="Chromosome 5"/>
</dbReference>
<evidence type="ECO:0000313" key="2">
    <source>
        <dbReference type="Proteomes" id="UP000830768"/>
    </source>
</evidence>
<keyword evidence="2" id="KW-1185">Reference proteome</keyword>
<proteinExistence type="predicted"/>
<name>A0ACD3Z376_FUSSC</name>